<gene>
    <name evidence="2" type="ORF">WH87_17835</name>
</gene>
<comment type="caution">
    <text evidence="2">The sequence shown here is derived from an EMBL/GenBank/DDBJ whole genome shotgun (WGS) entry which is preliminary data.</text>
</comment>
<dbReference type="RefSeq" id="WP_046139662.1">
    <property type="nucleotide sequence ID" value="NZ_LANJ01000047.1"/>
</dbReference>
<dbReference type="AlphaFoldDB" id="A0A0F5Q2D8"/>
<dbReference type="InterPro" id="IPR000182">
    <property type="entry name" value="GNAT_dom"/>
</dbReference>
<dbReference type="PATRIC" id="fig|1293439.3.peg.3639"/>
<dbReference type="EMBL" id="LANJ01000047">
    <property type="protein sequence ID" value="KKC35030.1"/>
    <property type="molecule type" value="Genomic_DNA"/>
</dbReference>
<protein>
    <recommendedName>
        <fullName evidence="1">N-acetyltransferase domain-containing protein</fullName>
    </recommendedName>
</protein>
<dbReference type="GO" id="GO:0016747">
    <property type="term" value="F:acyltransferase activity, transferring groups other than amino-acyl groups"/>
    <property type="evidence" value="ECO:0007669"/>
    <property type="project" value="InterPro"/>
</dbReference>
<dbReference type="Pfam" id="PF13302">
    <property type="entry name" value="Acetyltransf_3"/>
    <property type="match status" value="1"/>
</dbReference>
<dbReference type="InterPro" id="IPR051531">
    <property type="entry name" value="N-acetyltransferase"/>
</dbReference>
<dbReference type="PROSITE" id="PS51186">
    <property type="entry name" value="GNAT"/>
    <property type="match status" value="1"/>
</dbReference>
<feature type="domain" description="N-acetyltransferase" evidence="1">
    <location>
        <begin position="17"/>
        <end position="176"/>
    </location>
</feature>
<dbReference type="OrthoDB" id="9804153at2"/>
<evidence type="ECO:0000259" key="1">
    <source>
        <dbReference type="PROSITE" id="PS51186"/>
    </source>
</evidence>
<name>A0A0F5Q2D8_9HYPH</name>
<dbReference type="InterPro" id="IPR016181">
    <property type="entry name" value="Acyl_CoA_acyltransferase"/>
</dbReference>
<evidence type="ECO:0000313" key="2">
    <source>
        <dbReference type="EMBL" id="KKC35030.1"/>
    </source>
</evidence>
<dbReference type="SUPFAM" id="SSF55729">
    <property type="entry name" value="Acyl-CoA N-acyltransferases (Nat)"/>
    <property type="match status" value="1"/>
</dbReference>
<dbReference type="PANTHER" id="PTHR43792">
    <property type="entry name" value="GNAT FAMILY, PUTATIVE (AFU_ORTHOLOGUE AFUA_3G00765)-RELATED-RELATED"/>
    <property type="match status" value="1"/>
</dbReference>
<dbReference type="Proteomes" id="UP000033411">
    <property type="component" value="Unassembled WGS sequence"/>
</dbReference>
<proteinExistence type="predicted"/>
<reference evidence="2 3" key="1">
    <citation type="submission" date="2015-03" db="EMBL/GenBank/DDBJ databases">
        <authorList>
            <person name="Lepp D."/>
            <person name="Hassan Y.I."/>
            <person name="Li X.-Z."/>
            <person name="Zhou T."/>
        </authorList>
    </citation>
    <scope>NUCLEOTIDE SEQUENCE [LARGE SCALE GENOMIC DNA]</scope>
    <source>
        <strain evidence="2 3">E84</strain>
    </source>
</reference>
<dbReference type="Gene3D" id="3.40.630.30">
    <property type="match status" value="1"/>
</dbReference>
<sequence>MLNARNTLPETLVTTRLTLRKPVSSDLADLVALANNPNVVAPTATMPFPYLEEHAEAFVAGVDDPTTPRAYAIANADDRLMGVVSLKFAPDTAPELGYWLGEPHWGHGYTAEAAKGLLDAVRHNGSIPKVRARVLQSNPASARVLDKLGFVVIERTLSSIQRHLGQPLLLLEWRAA</sequence>
<keyword evidence="3" id="KW-1185">Reference proteome</keyword>
<evidence type="ECO:0000313" key="3">
    <source>
        <dbReference type="Proteomes" id="UP000033411"/>
    </source>
</evidence>
<organism evidence="2 3">
    <name type="scientific">Devosia epidermidihirudinis</name>
    <dbReference type="NCBI Taxonomy" id="1293439"/>
    <lineage>
        <taxon>Bacteria</taxon>
        <taxon>Pseudomonadati</taxon>
        <taxon>Pseudomonadota</taxon>
        <taxon>Alphaproteobacteria</taxon>
        <taxon>Hyphomicrobiales</taxon>
        <taxon>Devosiaceae</taxon>
        <taxon>Devosia</taxon>
    </lineage>
</organism>
<accession>A0A0F5Q2D8</accession>
<dbReference type="STRING" id="1293439.WH87_17835"/>